<gene>
    <name evidence="6" type="ORF">METUNv1_01102</name>
</gene>
<dbReference type="EMBL" id="AFHG01000034">
    <property type="protein sequence ID" value="EGK72627.1"/>
    <property type="molecule type" value="Genomic_DNA"/>
</dbReference>
<keyword evidence="7" id="KW-1185">Reference proteome</keyword>
<evidence type="ECO:0000256" key="2">
    <source>
        <dbReference type="ARBA" id="ARBA00022630"/>
    </source>
</evidence>
<evidence type="ECO:0000256" key="1">
    <source>
        <dbReference type="ARBA" id="ARBA00005990"/>
    </source>
</evidence>
<dbReference type="STRING" id="1000565.METUNv1_01102"/>
<comment type="similarity">
    <text evidence="1">Belongs to the SsuE family.</text>
</comment>
<evidence type="ECO:0000313" key="6">
    <source>
        <dbReference type="EMBL" id="EGK72627.1"/>
    </source>
</evidence>
<dbReference type="InterPro" id="IPR005025">
    <property type="entry name" value="FMN_Rdtase-like_dom"/>
</dbReference>
<evidence type="ECO:0000256" key="4">
    <source>
        <dbReference type="ARBA" id="ARBA00023002"/>
    </source>
</evidence>
<name>F5RA24_METUF</name>
<evidence type="ECO:0000313" key="7">
    <source>
        <dbReference type="Proteomes" id="UP000005019"/>
    </source>
</evidence>
<dbReference type="Gene3D" id="3.40.50.360">
    <property type="match status" value="1"/>
</dbReference>
<dbReference type="PANTHER" id="PTHR43408:SF1">
    <property type="entry name" value="FMN REDUCTASE (NADPH)"/>
    <property type="match status" value="1"/>
</dbReference>
<protein>
    <submittedName>
        <fullName evidence="6">FMN reductase</fullName>
    </submittedName>
</protein>
<dbReference type="eggNOG" id="COG0431">
    <property type="taxonomic scope" value="Bacteria"/>
</dbReference>
<evidence type="ECO:0000256" key="3">
    <source>
        <dbReference type="ARBA" id="ARBA00022643"/>
    </source>
</evidence>
<dbReference type="NCBIfam" id="TIGR03567">
    <property type="entry name" value="FMN_reduc_SsuE"/>
    <property type="match status" value="1"/>
</dbReference>
<organism evidence="6 7">
    <name type="scientific">Methyloversatilis universalis (strain ATCC BAA-1314 / DSM 25237 / JCM 13912 / CCUG 52030 / FAM5)</name>
    <dbReference type="NCBI Taxonomy" id="1000565"/>
    <lineage>
        <taxon>Bacteria</taxon>
        <taxon>Pseudomonadati</taxon>
        <taxon>Pseudomonadota</taxon>
        <taxon>Betaproteobacteria</taxon>
        <taxon>Nitrosomonadales</taxon>
        <taxon>Sterolibacteriaceae</taxon>
        <taxon>Methyloversatilis</taxon>
    </lineage>
</organism>
<reference evidence="6 7" key="1">
    <citation type="journal article" date="2011" name="J. Bacteriol.">
        <title>Genome sequence of Methyloversatilis universalis FAM5T, a methylotrophic representative of the order Rhodocyclales.</title>
        <authorList>
            <person name="Kittichotirat W."/>
            <person name="Good N.M."/>
            <person name="Hall R."/>
            <person name="Bringel F."/>
            <person name="Lajus A."/>
            <person name="Medigue C."/>
            <person name="Smalley N.E."/>
            <person name="Beck D."/>
            <person name="Bumgarner R."/>
            <person name="Vuilleumier S."/>
            <person name="Kalyuzhnaya M.G."/>
        </authorList>
    </citation>
    <scope>NUCLEOTIDE SEQUENCE [LARGE SCALE GENOMIC DNA]</scope>
    <source>
        <strain evidence="7">ATCC BAA-1314 / JCM 13912 / FAM5</strain>
    </source>
</reference>
<dbReference type="RefSeq" id="WP_008059619.1">
    <property type="nucleotide sequence ID" value="NZ_AFHG01000034.1"/>
</dbReference>
<dbReference type="InterPro" id="IPR029039">
    <property type="entry name" value="Flavoprotein-like_sf"/>
</dbReference>
<dbReference type="InterPro" id="IPR051814">
    <property type="entry name" value="NAD(P)H-dep_FMN_reductase"/>
</dbReference>
<dbReference type="InterPro" id="IPR020048">
    <property type="entry name" value="NADPH-dep_FMN_reduc_SsuE"/>
</dbReference>
<dbReference type="SUPFAM" id="SSF52218">
    <property type="entry name" value="Flavoproteins"/>
    <property type="match status" value="1"/>
</dbReference>
<evidence type="ECO:0000259" key="5">
    <source>
        <dbReference type="Pfam" id="PF03358"/>
    </source>
</evidence>
<dbReference type="Pfam" id="PF03358">
    <property type="entry name" value="FMN_red"/>
    <property type="match status" value="1"/>
</dbReference>
<comment type="caution">
    <text evidence="6">The sequence shown here is derived from an EMBL/GenBank/DDBJ whole genome shotgun (WGS) entry which is preliminary data.</text>
</comment>
<dbReference type="GO" id="GO:0046306">
    <property type="term" value="P:alkanesulfonate catabolic process"/>
    <property type="evidence" value="ECO:0007669"/>
    <property type="project" value="InterPro"/>
</dbReference>
<keyword evidence="4" id="KW-0560">Oxidoreductase</keyword>
<dbReference type="AlphaFoldDB" id="F5RA24"/>
<dbReference type="GO" id="GO:0008752">
    <property type="term" value="F:FMN reductase [NAD(P)H] activity"/>
    <property type="evidence" value="ECO:0007669"/>
    <property type="project" value="InterPro"/>
</dbReference>
<keyword evidence="3" id="KW-0288">FMN</keyword>
<accession>F5RA24</accession>
<keyword evidence="2" id="KW-0285">Flavoprotein</keyword>
<dbReference type="PANTHER" id="PTHR43408">
    <property type="entry name" value="FMN REDUCTASE (NADPH)"/>
    <property type="match status" value="1"/>
</dbReference>
<dbReference type="Proteomes" id="UP000005019">
    <property type="component" value="Unassembled WGS sequence"/>
</dbReference>
<dbReference type="OrthoDB" id="1643408at2"/>
<feature type="domain" description="NADPH-dependent FMN reductase-like" evidence="5">
    <location>
        <begin position="1"/>
        <end position="137"/>
    </location>
</feature>
<sequence>MSILFLQGSPVEPSRSAALSGFVAAELDRRGVENTRLKLTDLPAHALLHARFGDPQIRAASERVAAASALVIATPVYKAAYSGLLKSFLDLLPQNGLDGKVVLPLATAGSPHHALALDYALRPVLQSMSPALVLPGVHATDSTVAKDEHGNYQLSDDIIDRLLQATDRLVYEYRALLSRRAQQVEPVPFDQVRCSV</sequence>
<proteinExistence type="inferred from homology"/>